<dbReference type="PROSITE" id="PS52050">
    <property type="entry name" value="WYL"/>
    <property type="match status" value="2"/>
</dbReference>
<dbReference type="PANTHER" id="PTHR34580">
    <property type="match status" value="1"/>
</dbReference>
<protein>
    <submittedName>
        <fullName evidence="4">WYL domain-containing transcriptional regulator</fullName>
    </submittedName>
</protein>
<dbReference type="RefSeq" id="WP_131156711.1">
    <property type="nucleotide sequence ID" value="NZ_CP036402.1"/>
</dbReference>
<evidence type="ECO:0000259" key="1">
    <source>
        <dbReference type="Pfam" id="PF13280"/>
    </source>
</evidence>
<dbReference type="InterPro" id="IPR051534">
    <property type="entry name" value="CBASS_pafABC_assoc_protein"/>
</dbReference>
<dbReference type="InterPro" id="IPR057727">
    <property type="entry name" value="WCX_dom"/>
</dbReference>
<sequence length="672" mass="72217">MAGRLERLLNLVIALRDARRPLTAEEIRTTVAGYGQEATAFRRMFERDKAELRALGVPIETARADRLGEVEGYRIPTDAYELPPLDLTPEELTALAAAARAVQLDTAGLDAPGGLRRLAATEQGQAIPSAHSGGLALRLTPDGEVLPPLLGALREQRRVRFDYAPPDRRPETRNVEPAGLVHRRGRWYLVAWDRDRGADRAFRVDRIRGGVTFNSEPGAFESRPTVDVTEVVPPAEPVELEVAVAPGVEAEVARAATEPGRTRTDGWTRFRVLHRDSDAAVRWALAHFPEVRVEGPPSVVDRVTAARALLAAEPSDAQAADVDVDGWRSALVEAERVRGEVEEAGTREAAGSDGGVATRIDRLLALVPWVLANPGATLDELANRFGGSPEDIAADLDVLGYCGVPGYGGGDLVETRVVGDRVTIRLADWFRRPLRLDLPQALGLLLAAHAVAAIPGGQPGIAGSEPRAGGQALLEHAASRLAAALGIDEVPVALDVTGDGDEWVADAREAVEGRRVVRLVHRAADAAEPTVREVEPWATIGADGWWYLRGWCRSSQAPRDFRLDRVHRLETTGELAAAPPPDATARPPGYRPAPDHPLVVLRVRSWARWQLEGTGAVEEDGIAALRVRSLDWAARLVLAGEGGLRVIDPPELAARVAALAQDPGGSAGPTRR</sequence>
<dbReference type="Proteomes" id="UP000291469">
    <property type="component" value="Chromosome"/>
</dbReference>
<dbReference type="KEGG" id="erz:ER308_20540"/>
<gene>
    <name evidence="4" type="ORF">ER308_20540</name>
</gene>
<dbReference type="InterPro" id="IPR043839">
    <property type="entry name" value="PafC_HTH"/>
</dbReference>
<organism evidence="4 5">
    <name type="scientific">Egibacter rhizosphaerae</name>
    <dbReference type="NCBI Taxonomy" id="1670831"/>
    <lineage>
        <taxon>Bacteria</taxon>
        <taxon>Bacillati</taxon>
        <taxon>Actinomycetota</taxon>
        <taxon>Nitriliruptoria</taxon>
        <taxon>Egibacterales</taxon>
        <taxon>Egibacteraceae</taxon>
        <taxon>Egibacter</taxon>
    </lineage>
</organism>
<accession>A0A411YKH9</accession>
<dbReference type="Pfam" id="PF19187">
    <property type="entry name" value="HTH_PafC"/>
    <property type="match status" value="1"/>
</dbReference>
<dbReference type="Pfam" id="PF25583">
    <property type="entry name" value="WCX"/>
    <property type="match status" value="2"/>
</dbReference>
<dbReference type="AlphaFoldDB" id="A0A411YKH9"/>
<proteinExistence type="predicted"/>
<evidence type="ECO:0000259" key="2">
    <source>
        <dbReference type="Pfam" id="PF19187"/>
    </source>
</evidence>
<feature type="domain" description="PafC HTH" evidence="2">
    <location>
        <begin position="359"/>
        <end position="457"/>
    </location>
</feature>
<dbReference type="EMBL" id="CP036402">
    <property type="protein sequence ID" value="QBI21719.1"/>
    <property type="molecule type" value="Genomic_DNA"/>
</dbReference>
<feature type="domain" description="WYL" evidence="1">
    <location>
        <begin position="504"/>
        <end position="570"/>
    </location>
</feature>
<evidence type="ECO:0000313" key="4">
    <source>
        <dbReference type="EMBL" id="QBI21719.1"/>
    </source>
</evidence>
<keyword evidence="5" id="KW-1185">Reference proteome</keyword>
<dbReference type="InterPro" id="IPR026881">
    <property type="entry name" value="WYL_dom"/>
</dbReference>
<evidence type="ECO:0000313" key="5">
    <source>
        <dbReference type="Proteomes" id="UP000291469"/>
    </source>
</evidence>
<name>A0A411YKH9_9ACTN</name>
<dbReference type="OrthoDB" id="3268930at2"/>
<reference evidence="4 5" key="1">
    <citation type="submission" date="2019-01" db="EMBL/GenBank/DDBJ databases">
        <title>Egibacter rhizosphaerae EGI 80759T.</title>
        <authorList>
            <person name="Chen D.-D."/>
            <person name="Tian Y."/>
            <person name="Jiao J.-Y."/>
            <person name="Zhang X.-T."/>
            <person name="Zhang Y.-G."/>
            <person name="Zhang Y."/>
            <person name="Xiao M."/>
            <person name="Shu W.-S."/>
            <person name="Li W.-J."/>
        </authorList>
    </citation>
    <scope>NUCLEOTIDE SEQUENCE [LARGE SCALE GENOMIC DNA]</scope>
    <source>
        <strain evidence="4 5">EGI 80759</strain>
    </source>
</reference>
<feature type="domain" description="WCX" evidence="3">
    <location>
        <begin position="599"/>
        <end position="661"/>
    </location>
</feature>
<feature type="domain" description="WYL" evidence="1">
    <location>
        <begin position="144"/>
        <end position="208"/>
    </location>
</feature>
<dbReference type="Pfam" id="PF13280">
    <property type="entry name" value="WYL"/>
    <property type="match status" value="2"/>
</dbReference>
<evidence type="ECO:0000259" key="3">
    <source>
        <dbReference type="Pfam" id="PF25583"/>
    </source>
</evidence>
<feature type="domain" description="WCX" evidence="3">
    <location>
        <begin position="236"/>
        <end position="305"/>
    </location>
</feature>
<dbReference type="PANTHER" id="PTHR34580:SF3">
    <property type="entry name" value="PROTEIN PAFB"/>
    <property type="match status" value="1"/>
</dbReference>